<dbReference type="InterPro" id="IPR051510">
    <property type="entry name" value="SKI8"/>
</dbReference>
<evidence type="ECO:0000256" key="4">
    <source>
        <dbReference type="SAM" id="MobiDB-lite"/>
    </source>
</evidence>
<dbReference type="PANTHER" id="PTHR44090:SF1">
    <property type="entry name" value="SUPERKILLER COMPLEX PROTEIN 8"/>
    <property type="match status" value="1"/>
</dbReference>
<dbReference type="Gene3D" id="2.130.10.10">
    <property type="entry name" value="YVTN repeat-like/Quinoprotein amine dehydrogenase"/>
    <property type="match status" value="2"/>
</dbReference>
<dbReference type="SMART" id="SM00320">
    <property type="entry name" value="WD40"/>
    <property type="match status" value="6"/>
</dbReference>
<evidence type="ECO:0000256" key="2">
    <source>
        <dbReference type="ARBA" id="ARBA00022737"/>
    </source>
</evidence>
<feature type="repeat" description="WD" evidence="3">
    <location>
        <begin position="257"/>
        <end position="289"/>
    </location>
</feature>
<name>A0A914CBQ1_9BILA</name>
<keyword evidence="2" id="KW-0677">Repeat</keyword>
<reference evidence="6" key="1">
    <citation type="submission" date="2022-11" db="UniProtKB">
        <authorList>
            <consortium name="WormBaseParasite"/>
        </authorList>
    </citation>
    <scope>IDENTIFICATION</scope>
</reference>
<organism evidence="5 6">
    <name type="scientific">Acrobeloides nanus</name>
    <dbReference type="NCBI Taxonomy" id="290746"/>
    <lineage>
        <taxon>Eukaryota</taxon>
        <taxon>Metazoa</taxon>
        <taxon>Ecdysozoa</taxon>
        <taxon>Nematoda</taxon>
        <taxon>Chromadorea</taxon>
        <taxon>Rhabditida</taxon>
        <taxon>Tylenchina</taxon>
        <taxon>Cephalobomorpha</taxon>
        <taxon>Cephaloboidea</taxon>
        <taxon>Cephalobidae</taxon>
        <taxon>Acrobeloides</taxon>
    </lineage>
</organism>
<proteinExistence type="predicted"/>
<sequence>MTVKVDNSEFSCLKKLPKAHERGIIGVEVFREVGTNDLIMATFAHDSLKFWAISAFDDEVLLDQRQEIKRWLCGMQSYDIAQRGKVIGIVGAESTLHQLLLDGEQNYVLTDLNLGYMQIWFVRIAPDKSSFLTVNFSGSLRLIDLNVIGIVGAESTLHQLLLDGEQNYVLTDLNLGYMQIWFVRIAPDKSSFLTVNFSSSLRLIDLNGEVITSVPFDNAKQISSIVYSNTGKYIAFGTTLGWISVLDSSTLASSYAFEGHAMKIRALTFTMDDKYVLSGSDDKTIKLLDFTLPPGSKEVCIRMFCGHRGAILHIRLDPASKGQRFASSATDMRVILWDLDSGNQLHVFSNCFEDVVTSLTFASGRFLISATDAGTVFVNRVPLPENYEELVEEEITAKTPEEEFVEEEITAKTPEEELVEENGNLNSPEEEPMVTEEIEQTINGHDDYEPVETETLEQPEQQHTELEPSEMNKEEAVTQESPKENDEDFERQEIEMQLGID</sequence>
<feature type="repeat" description="WD" evidence="3">
    <location>
        <begin position="304"/>
        <end position="347"/>
    </location>
</feature>
<evidence type="ECO:0000313" key="6">
    <source>
        <dbReference type="WBParaSite" id="ACRNAN_Path_788.g2981.t3"/>
    </source>
</evidence>
<keyword evidence="1 3" id="KW-0853">WD repeat</keyword>
<evidence type="ECO:0000256" key="1">
    <source>
        <dbReference type="ARBA" id="ARBA00022574"/>
    </source>
</evidence>
<dbReference type="InterPro" id="IPR036322">
    <property type="entry name" value="WD40_repeat_dom_sf"/>
</dbReference>
<dbReference type="PANTHER" id="PTHR44090">
    <property type="entry name" value="WD REPEAT-CONTAINING PROTEIN 61"/>
    <property type="match status" value="1"/>
</dbReference>
<dbReference type="PROSITE" id="PS50294">
    <property type="entry name" value="WD_REPEATS_REGION"/>
    <property type="match status" value="2"/>
</dbReference>
<dbReference type="GO" id="GO:0016593">
    <property type="term" value="C:Cdc73/Paf1 complex"/>
    <property type="evidence" value="ECO:0007669"/>
    <property type="project" value="TreeGrafter"/>
</dbReference>
<feature type="compositionally biased region" description="Basic and acidic residues" evidence="4">
    <location>
        <begin position="460"/>
        <end position="484"/>
    </location>
</feature>
<dbReference type="Proteomes" id="UP000887540">
    <property type="component" value="Unplaced"/>
</dbReference>
<dbReference type="AlphaFoldDB" id="A0A914CBQ1"/>
<evidence type="ECO:0000313" key="5">
    <source>
        <dbReference type="Proteomes" id="UP000887540"/>
    </source>
</evidence>
<dbReference type="InterPro" id="IPR001680">
    <property type="entry name" value="WD40_rpt"/>
</dbReference>
<dbReference type="PROSITE" id="PS50082">
    <property type="entry name" value="WD_REPEATS_2"/>
    <property type="match status" value="2"/>
</dbReference>
<feature type="compositionally biased region" description="Acidic residues" evidence="4">
    <location>
        <begin position="428"/>
        <end position="439"/>
    </location>
</feature>
<dbReference type="SUPFAM" id="SSF50978">
    <property type="entry name" value="WD40 repeat-like"/>
    <property type="match status" value="1"/>
</dbReference>
<evidence type="ECO:0000256" key="3">
    <source>
        <dbReference type="PROSITE-ProRule" id="PRU00221"/>
    </source>
</evidence>
<protein>
    <submittedName>
        <fullName evidence="6">Uncharacterized protein</fullName>
    </submittedName>
</protein>
<keyword evidence="5" id="KW-1185">Reference proteome</keyword>
<accession>A0A914CBQ1</accession>
<dbReference type="WBParaSite" id="ACRNAN_Path_788.g2981.t3">
    <property type="protein sequence ID" value="ACRNAN_Path_788.g2981.t3"/>
    <property type="gene ID" value="ACRNAN_Path_788.g2981"/>
</dbReference>
<dbReference type="InterPro" id="IPR015943">
    <property type="entry name" value="WD40/YVTN_repeat-like_dom_sf"/>
</dbReference>
<feature type="region of interest" description="Disordered" evidence="4">
    <location>
        <begin position="415"/>
        <end position="501"/>
    </location>
</feature>
<dbReference type="Pfam" id="PF00400">
    <property type="entry name" value="WD40"/>
    <property type="match status" value="2"/>
</dbReference>